<sequence>MMSPRLPSECWSVWVIKHCKACYWTSVNGSQVVNCWMPYLACLLMGHLI</sequence>
<protein>
    <submittedName>
        <fullName evidence="1">Uncharacterized protein</fullName>
    </submittedName>
</protein>
<evidence type="ECO:0000313" key="1">
    <source>
        <dbReference type="EMBL" id="JAD74424.1"/>
    </source>
</evidence>
<dbReference type="AlphaFoldDB" id="A0A0A9CDL1"/>
<dbReference type="EMBL" id="GBRH01223471">
    <property type="protein sequence ID" value="JAD74424.1"/>
    <property type="molecule type" value="Transcribed_RNA"/>
</dbReference>
<accession>A0A0A9CDL1</accession>
<organism evidence="1">
    <name type="scientific">Arundo donax</name>
    <name type="common">Giant reed</name>
    <name type="synonym">Donax arundinaceus</name>
    <dbReference type="NCBI Taxonomy" id="35708"/>
    <lineage>
        <taxon>Eukaryota</taxon>
        <taxon>Viridiplantae</taxon>
        <taxon>Streptophyta</taxon>
        <taxon>Embryophyta</taxon>
        <taxon>Tracheophyta</taxon>
        <taxon>Spermatophyta</taxon>
        <taxon>Magnoliopsida</taxon>
        <taxon>Liliopsida</taxon>
        <taxon>Poales</taxon>
        <taxon>Poaceae</taxon>
        <taxon>PACMAD clade</taxon>
        <taxon>Arundinoideae</taxon>
        <taxon>Arundineae</taxon>
        <taxon>Arundo</taxon>
    </lineage>
</organism>
<proteinExistence type="predicted"/>
<reference evidence="1" key="1">
    <citation type="submission" date="2014-09" db="EMBL/GenBank/DDBJ databases">
        <authorList>
            <person name="Magalhaes I.L.F."/>
            <person name="Oliveira U."/>
            <person name="Santos F.R."/>
            <person name="Vidigal T.H.D.A."/>
            <person name="Brescovit A.D."/>
            <person name="Santos A.J."/>
        </authorList>
    </citation>
    <scope>NUCLEOTIDE SEQUENCE</scope>
    <source>
        <tissue evidence="1">Shoot tissue taken approximately 20 cm above the soil surface</tissue>
    </source>
</reference>
<reference evidence="1" key="2">
    <citation type="journal article" date="2015" name="Data Brief">
        <title>Shoot transcriptome of the giant reed, Arundo donax.</title>
        <authorList>
            <person name="Barrero R.A."/>
            <person name="Guerrero F.D."/>
            <person name="Moolhuijzen P."/>
            <person name="Goolsby J.A."/>
            <person name="Tidwell J."/>
            <person name="Bellgard S.E."/>
            <person name="Bellgard M.I."/>
        </authorList>
    </citation>
    <scope>NUCLEOTIDE SEQUENCE</scope>
    <source>
        <tissue evidence="1">Shoot tissue taken approximately 20 cm above the soil surface</tissue>
    </source>
</reference>
<name>A0A0A9CDL1_ARUDO</name>